<keyword evidence="2" id="KW-1185">Reference proteome</keyword>
<evidence type="ECO:0000313" key="2">
    <source>
        <dbReference type="Proteomes" id="UP000324222"/>
    </source>
</evidence>
<dbReference type="Proteomes" id="UP000324222">
    <property type="component" value="Unassembled WGS sequence"/>
</dbReference>
<dbReference type="EMBL" id="VSRR010041476">
    <property type="protein sequence ID" value="MPC75599.1"/>
    <property type="molecule type" value="Genomic_DNA"/>
</dbReference>
<sequence length="20" mass="2171">MLAWHLVCLCSGWPCLAAVP</sequence>
<comment type="caution">
    <text evidence="1">The sequence shown here is derived from an EMBL/GenBank/DDBJ whole genome shotgun (WGS) entry which is preliminary data.</text>
</comment>
<reference evidence="1 2" key="1">
    <citation type="submission" date="2019-05" db="EMBL/GenBank/DDBJ databases">
        <title>Another draft genome of Portunus trituberculatus and its Hox gene families provides insights of decapod evolution.</title>
        <authorList>
            <person name="Jeong J.-H."/>
            <person name="Song I."/>
            <person name="Kim S."/>
            <person name="Choi T."/>
            <person name="Kim D."/>
            <person name="Ryu S."/>
            <person name="Kim W."/>
        </authorList>
    </citation>
    <scope>NUCLEOTIDE SEQUENCE [LARGE SCALE GENOMIC DNA]</scope>
    <source>
        <tissue evidence="1">Muscle</tissue>
    </source>
</reference>
<organism evidence="1 2">
    <name type="scientific">Portunus trituberculatus</name>
    <name type="common">Swimming crab</name>
    <name type="synonym">Neptunus trituberculatus</name>
    <dbReference type="NCBI Taxonomy" id="210409"/>
    <lineage>
        <taxon>Eukaryota</taxon>
        <taxon>Metazoa</taxon>
        <taxon>Ecdysozoa</taxon>
        <taxon>Arthropoda</taxon>
        <taxon>Crustacea</taxon>
        <taxon>Multicrustacea</taxon>
        <taxon>Malacostraca</taxon>
        <taxon>Eumalacostraca</taxon>
        <taxon>Eucarida</taxon>
        <taxon>Decapoda</taxon>
        <taxon>Pleocyemata</taxon>
        <taxon>Brachyura</taxon>
        <taxon>Eubrachyura</taxon>
        <taxon>Portunoidea</taxon>
        <taxon>Portunidae</taxon>
        <taxon>Portuninae</taxon>
        <taxon>Portunus</taxon>
    </lineage>
</organism>
<protein>
    <submittedName>
        <fullName evidence="1">Uncharacterized protein</fullName>
    </submittedName>
</protein>
<evidence type="ECO:0000313" key="1">
    <source>
        <dbReference type="EMBL" id="MPC75599.1"/>
    </source>
</evidence>
<gene>
    <name evidence="1" type="ORF">E2C01_069989</name>
</gene>
<name>A0A5B7I113_PORTR</name>
<proteinExistence type="predicted"/>
<accession>A0A5B7I113</accession>
<dbReference type="AlphaFoldDB" id="A0A5B7I113"/>